<evidence type="ECO:0000256" key="4">
    <source>
        <dbReference type="ARBA" id="ARBA00022741"/>
    </source>
</evidence>
<name>R7UTB5_CAPTE</name>
<protein>
    <recommendedName>
        <fullName evidence="8">Corrinoid adenosyltransferase MMAB</fullName>
    </recommendedName>
    <alternativeName>
        <fullName evidence="9">ATP:co(I)rrinoid adenosyltransferase MMAB</fullName>
    </alternativeName>
</protein>
<dbReference type="EnsemblMetazoa" id="CapteT175326">
    <property type="protein sequence ID" value="CapteP175326"/>
    <property type="gene ID" value="CapteG175326"/>
</dbReference>
<evidence type="ECO:0000256" key="3">
    <source>
        <dbReference type="ARBA" id="ARBA00022679"/>
    </source>
</evidence>
<dbReference type="GO" id="GO:0008817">
    <property type="term" value="F:corrinoid adenosyltransferase activity"/>
    <property type="evidence" value="ECO:0007669"/>
    <property type="project" value="UniProtKB-ARBA"/>
</dbReference>
<dbReference type="InterPro" id="IPR016030">
    <property type="entry name" value="CblAdoTrfase-like"/>
</dbReference>
<keyword evidence="5 10" id="KW-0067">ATP-binding</keyword>
<evidence type="ECO:0000313" key="13">
    <source>
        <dbReference type="EMBL" id="ELU09408.1"/>
    </source>
</evidence>
<dbReference type="Proteomes" id="UP000014760">
    <property type="component" value="Unassembled WGS sequence"/>
</dbReference>
<keyword evidence="4 10" id="KW-0547">Nucleotide-binding</keyword>
<dbReference type="EMBL" id="KB298218">
    <property type="protein sequence ID" value="ELU09408.1"/>
    <property type="molecule type" value="Genomic_DNA"/>
</dbReference>
<reference evidence="15" key="1">
    <citation type="submission" date="2012-12" db="EMBL/GenBank/DDBJ databases">
        <authorList>
            <person name="Hellsten U."/>
            <person name="Grimwood J."/>
            <person name="Chapman J.A."/>
            <person name="Shapiro H."/>
            <person name="Aerts A."/>
            <person name="Otillar R.P."/>
            <person name="Terry A.Y."/>
            <person name="Boore J.L."/>
            <person name="Simakov O."/>
            <person name="Marletaz F."/>
            <person name="Cho S.-J."/>
            <person name="Edsinger-Gonzales E."/>
            <person name="Havlak P."/>
            <person name="Kuo D.-H."/>
            <person name="Larsson T."/>
            <person name="Lv J."/>
            <person name="Arendt D."/>
            <person name="Savage R."/>
            <person name="Osoegawa K."/>
            <person name="de Jong P."/>
            <person name="Lindberg D.R."/>
            <person name="Seaver E.C."/>
            <person name="Weisblat D.A."/>
            <person name="Putnam N.H."/>
            <person name="Grigoriev I.V."/>
            <person name="Rokhsar D.S."/>
        </authorList>
    </citation>
    <scope>NUCLEOTIDE SEQUENCE</scope>
    <source>
        <strain evidence="15">I ESC-2004</strain>
    </source>
</reference>
<proteinExistence type="inferred from homology"/>
<dbReference type="InterPro" id="IPR036451">
    <property type="entry name" value="CblAdoTrfase-like_sf"/>
</dbReference>
<keyword evidence="15" id="KW-1185">Reference proteome</keyword>
<feature type="region of interest" description="Disordered" evidence="11">
    <location>
        <begin position="1"/>
        <end position="29"/>
    </location>
</feature>
<organism evidence="13">
    <name type="scientific">Capitella teleta</name>
    <name type="common">Polychaete worm</name>
    <dbReference type="NCBI Taxonomy" id="283909"/>
    <lineage>
        <taxon>Eukaryota</taxon>
        <taxon>Metazoa</taxon>
        <taxon>Spiralia</taxon>
        <taxon>Lophotrochozoa</taxon>
        <taxon>Annelida</taxon>
        <taxon>Polychaeta</taxon>
        <taxon>Sedentaria</taxon>
        <taxon>Scolecida</taxon>
        <taxon>Capitellidae</taxon>
        <taxon>Capitella</taxon>
    </lineage>
</organism>
<comment type="function">
    <text evidence="7">Converts cob(I)alamin to adenosylcobalamin (adenosylcob(III)alamin), a coenzyme for methylmalonyl-CoA mutase, therefore participates in the final step of the vitamin B12 conversion. Generates adenosylcobalamin (AdoCbl) and directly delivers the cofactor to MUT in a transfer that is stimulated by ATP-binding to MMAB and gated by MMAA.</text>
</comment>
<evidence type="ECO:0000256" key="7">
    <source>
        <dbReference type="ARBA" id="ARBA00056747"/>
    </source>
</evidence>
<dbReference type="OMA" id="HQACTVV"/>
<dbReference type="Gene3D" id="1.20.1200.10">
    <property type="entry name" value="Cobalamin adenosyltransferase-like"/>
    <property type="match status" value="1"/>
</dbReference>
<dbReference type="STRING" id="283909.R7UTB5"/>
<dbReference type="HOGENOM" id="CLU_083486_1_0_1"/>
<evidence type="ECO:0000256" key="10">
    <source>
        <dbReference type="RuleBase" id="RU366026"/>
    </source>
</evidence>
<comment type="similarity">
    <text evidence="1 10">Belongs to the Cob(I)alamin adenosyltransferase family.</text>
</comment>
<dbReference type="NCBIfam" id="TIGR00636">
    <property type="entry name" value="PduO_Nterm"/>
    <property type="match status" value="1"/>
</dbReference>
<feature type="domain" description="Cobalamin adenosyltransferase-like" evidence="12">
    <location>
        <begin position="10"/>
        <end position="178"/>
    </location>
</feature>
<dbReference type="OrthoDB" id="549173at2759"/>
<evidence type="ECO:0000256" key="5">
    <source>
        <dbReference type="ARBA" id="ARBA00022840"/>
    </source>
</evidence>
<dbReference type="PANTHER" id="PTHR12213">
    <property type="entry name" value="CORRINOID ADENOSYLTRANSFERASE"/>
    <property type="match status" value="1"/>
</dbReference>
<evidence type="ECO:0000256" key="1">
    <source>
        <dbReference type="ARBA" id="ARBA00007487"/>
    </source>
</evidence>
<reference evidence="14" key="3">
    <citation type="submission" date="2015-06" db="UniProtKB">
        <authorList>
            <consortium name="EnsemblMetazoa"/>
        </authorList>
    </citation>
    <scope>IDENTIFICATION</scope>
</reference>
<evidence type="ECO:0000256" key="8">
    <source>
        <dbReference type="ARBA" id="ARBA00071654"/>
    </source>
</evidence>
<dbReference type="InterPro" id="IPR029499">
    <property type="entry name" value="PduO-typ"/>
</dbReference>
<evidence type="ECO:0000256" key="11">
    <source>
        <dbReference type="SAM" id="MobiDB-lite"/>
    </source>
</evidence>
<evidence type="ECO:0000256" key="9">
    <source>
        <dbReference type="ARBA" id="ARBA00075216"/>
    </source>
</evidence>
<comment type="subunit">
    <text evidence="2">Homotrimer.</text>
</comment>
<gene>
    <name evidence="13" type="ORF">CAPTEDRAFT_175326</name>
</gene>
<keyword evidence="3 10" id="KW-0808">Transferase</keyword>
<evidence type="ECO:0000313" key="15">
    <source>
        <dbReference type="Proteomes" id="UP000014760"/>
    </source>
</evidence>
<evidence type="ECO:0000256" key="2">
    <source>
        <dbReference type="ARBA" id="ARBA00011233"/>
    </source>
</evidence>
<dbReference type="PANTHER" id="PTHR12213:SF0">
    <property type="entry name" value="CORRINOID ADENOSYLTRANSFERASE MMAB"/>
    <property type="match status" value="1"/>
</dbReference>
<accession>R7UTB5</accession>
<dbReference type="AlphaFoldDB" id="R7UTB5"/>
<dbReference type="EMBL" id="AMQN01006377">
    <property type="status" value="NOT_ANNOTATED_CDS"/>
    <property type="molecule type" value="Genomic_DNA"/>
</dbReference>
<evidence type="ECO:0000259" key="12">
    <source>
        <dbReference type="Pfam" id="PF01923"/>
    </source>
</evidence>
<reference evidence="13 15" key="2">
    <citation type="journal article" date="2013" name="Nature">
        <title>Insights into bilaterian evolution from three spiralian genomes.</title>
        <authorList>
            <person name="Simakov O."/>
            <person name="Marletaz F."/>
            <person name="Cho S.J."/>
            <person name="Edsinger-Gonzales E."/>
            <person name="Havlak P."/>
            <person name="Hellsten U."/>
            <person name="Kuo D.H."/>
            <person name="Larsson T."/>
            <person name="Lv J."/>
            <person name="Arendt D."/>
            <person name="Savage R."/>
            <person name="Osoegawa K."/>
            <person name="de Jong P."/>
            <person name="Grimwood J."/>
            <person name="Chapman J.A."/>
            <person name="Shapiro H."/>
            <person name="Aerts A."/>
            <person name="Otillar R.P."/>
            <person name="Terry A.Y."/>
            <person name="Boore J.L."/>
            <person name="Grigoriev I.V."/>
            <person name="Lindberg D.R."/>
            <person name="Seaver E.C."/>
            <person name="Weisblat D.A."/>
            <person name="Putnam N.H."/>
            <person name="Rokhsar D.S."/>
        </authorList>
    </citation>
    <scope>NUCLEOTIDE SEQUENCE</scope>
    <source>
        <strain evidence="13 15">I ESC-2004</strain>
    </source>
</reference>
<dbReference type="GO" id="GO:0005524">
    <property type="term" value="F:ATP binding"/>
    <property type="evidence" value="ECO:0007669"/>
    <property type="project" value="UniProtKB-UniRule"/>
</dbReference>
<sequence length="204" mass="22992">MLSSGKPPRIYTRSGDKGTSSTFTGERRPKDDRLFEALGATDELNSSIGLAREFCEEANHPFTEKLEQVQCILQDIGSTIATPRPTARDVHLRKTEFSKEHIADLEKWIDEYTESLPPLTNFILPSGGRASASLHMARSICRRTERRVIPLVREGQVDSMPAKYLNRLSDFLFTVARIAAVKDAKGEKIYRRPNKDSEDIPTDI</sequence>
<dbReference type="FunFam" id="1.20.1200.10:FF:000001">
    <property type="entry name" value="Cob(I)yrinic acid a,c-diamide adenosyltransferase"/>
    <property type="match status" value="1"/>
</dbReference>
<evidence type="ECO:0000256" key="6">
    <source>
        <dbReference type="ARBA" id="ARBA00051988"/>
    </source>
</evidence>
<dbReference type="SUPFAM" id="SSF89028">
    <property type="entry name" value="Cobalamin adenosyltransferase-like"/>
    <property type="match status" value="1"/>
</dbReference>
<dbReference type="Pfam" id="PF01923">
    <property type="entry name" value="Cob_adeno_trans"/>
    <property type="match status" value="1"/>
</dbReference>
<comment type="catalytic activity">
    <reaction evidence="6">
        <text>cob(I)alamin-[corrinoid adenosyltransferase] + ATP = apo-[corrinoid adenosyltransferase] + adenosylcob(III)alamin + triphosphate</text>
        <dbReference type="Rhea" id="RHEA:56796"/>
        <dbReference type="Rhea" id="RHEA-COMP:14743"/>
        <dbReference type="Rhea" id="RHEA-COMP:14744"/>
        <dbReference type="ChEBI" id="CHEBI:18036"/>
        <dbReference type="ChEBI" id="CHEBI:18408"/>
        <dbReference type="ChEBI" id="CHEBI:30616"/>
        <dbReference type="ChEBI" id="CHEBI:60488"/>
        <dbReference type="ChEBI" id="CHEBI:83228"/>
    </reaction>
    <physiologicalReaction direction="left-to-right" evidence="6">
        <dbReference type="Rhea" id="RHEA:56797"/>
    </physiologicalReaction>
</comment>
<dbReference type="GO" id="GO:0009235">
    <property type="term" value="P:cobalamin metabolic process"/>
    <property type="evidence" value="ECO:0007669"/>
    <property type="project" value="UniProtKB-ARBA"/>
</dbReference>
<evidence type="ECO:0000313" key="14">
    <source>
        <dbReference type="EnsemblMetazoa" id="CapteP175326"/>
    </source>
</evidence>